<accession>A0AAW5F5H3</accession>
<comment type="caution">
    <text evidence="1">The sequence shown here is derived from an EMBL/GenBank/DDBJ whole genome shotgun (WGS) entry which is preliminary data.</text>
</comment>
<evidence type="ECO:0000313" key="2">
    <source>
        <dbReference type="Proteomes" id="UP001203136"/>
    </source>
</evidence>
<organism evidence="1 2">
    <name type="scientific">Clostridium symbiosum</name>
    <name type="common">Bacteroides symbiosus</name>
    <dbReference type="NCBI Taxonomy" id="1512"/>
    <lineage>
        <taxon>Bacteria</taxon>
        <taxon>Bacillati</taxon>
        <taxon>Bacillota</taxon>
        <taxon>Clostridia</taxon>
        <taxon>Lachnospirales</taxon>
        <taxon>Lachnospiraceae</taxon>
        <taxon>Otoolea</taxon>
    </lineage>
</organism>
<proteinExistence type="predicted"/>
<name>A0AAW5F5H3_CLOSY</name>
<reference evidence="1" key="1">
    <citation type="journal article" date="2022" name="Cell Host Microbe">
        <title>Colonization of the live biotherapeutic product VE303 and modulation of the microbiota and metabolites in healthy volunteers.</title>
        <authorList>
            <person name="Dsouza M."/>
            <person name="Menon R."/>
            <person name="Crossette E."/>
            <person name="Bhattarai S.K."/>
            <person name="Schneider J."/>
            <person name="Kim Y.G."/>
            <person name="Reddy S."/>
            <person name="Caballero S."/>
            <person name="Felix C."/>
            <person name="Cornacchione L."/>
            <person name="Hendrickson J."/>
            <person name="Watson A.R."/>
            <person name="Minot S.S."/>
            <person name="Greenfield N."/>
            <person name="Schopf L."/>
            <person name="Szabady R."/>
            <person name="Patarroyo J."/>
            <person name="Smith W."/>
            <person name="Harrison P."/>
            <person name="Kuijper E.J."/>
            <person name="Kelly C.P."/>
            <person name="Olle B."/>
            <person name="Bobilev D."/>
            <person name="Silber J.L."/>
            <person name="Bucci V."/>
            <person name="Roberts B."/>
            <person name="Faith J."/>
            <person name="Norman J.M."/>
        </authorList>
    </citation>
    <scope>NUCLEOTIDE SEQUENCE</scope>
    <source>
        <strain evidence="1">VE303-04</strain>
    </source>
</reference>
<dbReference type="EMBL" id="JAINVB010000001">
    <property type="protein sequence ID" value="MCK0087135.1"/>
    <property type="molecule type" value="Genomic_DNA"/>
</dbReference>
<sequence>MPDKKNRVNVRDIDRPISEYPKGTEIVHTDNAFIPLPTKEEMEMFLKKKGDTTSR</sequence>
<dbReference type="AlphaFoldDB" id="A0AAW5F5H3"/>
<gene>
    <name evidence="1" type="ORF">K5I21_14870</name>
</gene>
<evidence type="ECO:0000313" key="1">
    <source>
        <dbReference type="EMBL" id="MCK0087135.1"/>
    </source>
</evidence>
<dbReference type="Proteomes" id="UP001203136">
    <property type="component" value="Unassembled WGS sequence"/>
</dbReference>
<protein>
    <submittedName>
        <fullName evidence="1">Uncharacterized protein</fullName>
    </submittedName>
</protein>
<dbReference type="RefSeq" id="WP_167537128.1">
    <property type="nucleotide sequence ID" value="NZ_JABFCJ010000019.1"/>
</dbReference>